<dbReference type="CDD" id="cd17040">
    <property type="entry name" value="Ubl_MoaD_like"/>
    <property type="match status" value="1"/>
</dbReference>
<dbReference type="InterPro" id="IPR003749">
    <property type="entry name" value="ThiS/MoaD-like"/>
</dbReference>
<dbReference type="InterPro" id="IPR016155">
    <property type="entry name" value="Mopterin_synth/thiamin_S_b"/>
</dbReference>
<dbReference type="Gene3D" id="3.10.20.30">
    <property type="match status" value="1"/>
</dbReference>
<proteinExistence type="predicted"/>
<dbReference type="AlphaFoldDB" id="A0A972VT93"/>
<name>A0A972VT93_9GAMM</name>
<protein>
    <submittedName>
        <fullName evidence="1">MoaD/ThiS family protein</fullName>
    </submittedName>
</protein>
<sequence>MARVTFSSTQQQFTADAECEVDASNYRELIDAVTNRYPALDRADLLQMAVAIDGEIIHEPLLELVESDSEIHFFHFIAGG</sequence>
<comment type="caution">
    <text evidence="1">The sequence shown here is derived from an EMBL/GenBank/DDBJ whole genome shotgun (WGS) entry which is preliminary data.</text>
</comment>
<dbReference type="InterPro" id="IPR012675">
    <property type="entry name" value="Beta-grasp_dom_sf"/>
</dbReference>
<dbReference type="Proteomes" id="UP000754644">
    <property type="component" value="Unassembled WGS sequence"/>
</dbReference>
<evidence type="ECO:0000313" key="2">
    <source>
        <dbReference type="Proteomes" id="UP000754644"/>
    </source>
</evidence>
<accession>A0A972VT93</accession>
<dbReference type="SUPFAM" id="SSF54285">
    <property type="entry name" value="MoaD/ThiS"/>
    <property type="match status" value="1"/>
</dbReference>
<reference evidence="1" key="1">
    <citation type="submission" date="2020-05" db="EMBL/GenBank/DDBJ databases">
        <title>Sulfur intermediates as new biogeochemical hubs in an aquatic model microbial ecosystem.</title>
        <authorList>
            <person name="Vigneron A."/>
        </authorList>
    </citation>
    <scope>NUCLEOTIDE SEQUENCE</scope>
    <source>
        <strain evidence="1">Bin.250</strain>
    </source>
</reference>
<dbReference type="EMBL" id="JABMOJ010000025">
    <property type="protein sequence ID" value="NQV63844.1"/>
    <property type="molecule type" value="Genomic_DNA"/>
</dbReference>
<organism evidence="1 2">
    <name type="scientific">SAR86 cluster bacterium</name>
    <dbReference type="NCBI Taxonomy" id="2030880"/>
    <lineage>
        <taxon>Bacteria</taxon>
        <taxon>Pseudomonadati</taxon>
        <taxon>Pseudomonadota</taxon>
        <taxon>Gammaproteobacteria</taxon>
        <taxon>SAR86 cluster</taxon>
    </lineage>
</organism>
<evidence type="ECO:0000313" key="1">
    <source>
        <dbReference type="EMBL" id="NQV63844.1"/>
    </source>
</evidence>
<gene>
    <name evidence="1" type="ORF">HQ497_00640</name>
</gene>
<dbReference type="Pfam" id="PF02597">
    <property type="entry name" value="ThiS"/>
    <property type="match status" value="1"/>
</dbReference>